<gene>
    <name evidence="1" type="ORF">A5648_21080</name>
</gene>
<proteinExistence type="predicted"/>
<reference evidence="2" key="1">
    <citation type="submission" date="2016-06" db="EMBL/GenBank/DDBJ databases">
        <authorList>
            <person name="Sutton G."/>
            <person name="Brinkac L."/>
            <person name="Sanka R."/>
            <person name="Adams M."/>
            <person name="Lau E."/>
            <person name="Garcia-Basteiro A."/>
            <person name="Lopez-Varela E."/>
            <person name="Palencia S."/>
        </authorList>
    </citation>
    <scope>NUCLEOTIDE SEQUENCE [LARGE SCALE GENOMIC DNA]</scope>
    <source>
        <strain evidence="2">1274684.2</strain>
    </source>
</reference>
<comment type="caution">
    <text evidence="1">The sequence shown here is derived from an EMBL/GenBank/DDBJ whole genome shotgun (WGS) entry which is preliminary data.</text>
</comment>
<sequence length="149" mass="14732">MVITVGSSGTLGIGGMVITDGSDGRRWRCDSPGAGGCWAGGCCGGACCGGAAGGADVLEELSDGVVLEVVLLLVVVLVVLEELVCGAGLPPPGPRLVSWMMPQITSPSITAISANQAISTDRRRNQGVGVTAAKFAVSASAAGCWSNGL</sequence>
<evidence type="ECO:0000313" key="1">
    <source>
        <dbReference type="EMBL" id="OBK88980.1"/>
    </source>
</evidence>
<evidence type="ECO:0000313" key="2">
    <source>
        <dbReference type="Proteomes" id="UP000093759"/>
    </source>
</evidence>
<dbReference type="EMBL" id="LZMF01000048">
    <property type="protein sequence ID" value="OBK88980.1"/>
    <property type="molecule type" value="Genomic_DNA"/>
</dbReference>
<protein>
    <submittedName>
        <fullName evidence="1">Uncharacterized protein</fullName>
    </submittedName>
</protein>
<dbReference type="Proteomes" id="UP000093759">
    <property type="component" value="Unassembled WGS sequence"/>
</dbReference>
<accession>A0A1A3U269</accession>
<name>A0A1A3U269_MYCSD</name>
<dbReference type="AlphaFoldDB" id="A0A1A3U269"/>
<organism evidence="1 2">
    <name type="scientific">Mycolicibacter sinensis (strain JDM601)</name>
    <name type="common">Mycobacterium sinense</name>
    <dbReference type="NCBI Taxonomy" id="875328"/>
    <lineage>
        <taxon>Bacteria</taxon>
        <taxon>Bacillati</taxon>
        <taxon>Actinomycetota</taxon>
        <taxon>Actinomycetes</taxon>
        <taxon>Mycobacteriales</taxon>
        <taxon>Mycobacteriaceae</taxon>
        <taxon>Mycolicibacter</taxon>
    </lineage>
</organism>